<gene>
    <name evidence="1" type="ORF">JTE90_024129</name>
</gene>
<dbReference type="EMBL" id="JAFNEN010001725">
    <property type="protein sequence ID" value="KAG8173467.1"/>
    <property type="molecule type" value="Genomic_DNA"/>
</dbReference>
<reference evidence="1 2" key="1">
    <citation type="journal article" date="2022" name="Nat. Ecol. Evol.">
        <title>A masculinizing supergene underlies an exaggerated male reproductive morph in a spider.</title>
        <authorList>
            <person name="Hendrickx F."/>
            <person name="De Corte Z."/>
            <person name="Sonet G."/>
            <person name="Van Belleghem S.M."/>
            <person name="Kostlbacher S."/>
            <person name="Vangestel C."/>
        </authorList>
    </citation>
    <scope>NUCLEOTIDE SEQUENCE [LARGE SCALE GENOMIC DNA]</scope>
    <source>
        <strain evidence="1">W744_W776</strain>
    </source>
</reference>
<accession>A0AAV6TNT1</accession>
<sequence length="119" mass="13645">MNCIGFQQSLQAHNTFSALSFSKATFGSSMTTSTSMTSVIHRRHLVSIFLTWRRLMIERGVRNSERPYHLGFRGNLPVFIQNFLNTRVFQVRVGSTLSRDFYQREGVLKAASSAWCSLY</sequence>
<name>A0AAV6TNT1_9ARAC</name>
<organism evidence="1 2">
    <name type="scientific">Oedothorax gibbosus</name>
    <dbReference type="NCBI Taxonomy" id="931172"/>
    <lineage>
        <taxon>Eukaryota</taxon>
        <taxon>Metazoa</taxon>
        <taxon>Ecdysozoa</taxon>
        <taxon>Arthropoda</taxon>
        <taxon>Chelicerata</taxon>
        <taxon>Arachnida</taxon>
        <taxon>Araneae</taxon>
        <taxon>Araneomorphae</taxon>
        <taxon>Entelegynae</taxon>
        <taxon>Araneoidea</taxon>
        <taxon>Linyphiidae</taxon>
        <taxon>Erigoninae</taxon>
        <taxon>Oedothorax</taxon>
    </lineage>
</organism>
<keyword evidence="2" id="KW-1185">Reference proteome</keyword>
<proteinExistence type="predicted"/>
<dbReference type="AlphaFoldDB" id="A0AAV6TNT1"/>
<dbReference type="Proteomes" id="UP000827092">
    <property type="component" value="Unassembled WGS sequence"/>
</dbReference>
<comment type="caution">
    <text evidence="1">The sequence shown here is derived from an EMBL/GenBank/DDBJ whole genome shotgun (WGS) entry which is preliminary data.</text>
</comment>
<evidence type="ECO:0000313" key="2">
    <source>
        <dbReference type="Proteomes" id="UP000827092"/>
    </source>
</evidence>
<evidence type="ECO:0000313" key="1">
    <source>
        <dbReference type="EMBL" id="KAG8173467.1"/>
    </source>
</evidence>
<protein>
    <submittedName>
        <fullName evidence="1">Uncharacterized protein</fullName>
    </submittedName>
</protein>